<sequence length="672" mass="75464">MSRSPSPTPSNATSRRSSVQGGPLDPPDTPHQSEGLLYNISTPASSALSPQSGFVDRFSRNDRNSAYETLNTPASRLDLDSLDEESFVRKSSHVTNYERMDSWIELVKAGTVRFVITILFGALLCLCLKAWEGFEGPVALSTADVRMFNAVTIAISICLGLNLLSSLKRYAMILRWSILTKSYVSMEVFDLILGIEELTNVVKLMRLSLPSLRDWKQWTVRPRQWQDVKLGTSRWYAVACALWLLVNIGSQILVASLSLFWPTYPYTCPLTKYGQVAVADLSAWADKPNSSANPWVTAWNFGMDAQHWPVFINDSVKDLSALPGTPIYKIDDYYEYRFFYRNPNRLYTDYLQSDRSIRSQVACEQYKNLSNVTGATENYNWTHIEGYHEGIQYNMAIPAYGEGGITYIGVLSPDQNETCGPRCSKIMVYQHPDYVSVNTSSYWECKSTVTNIKPTKGQSLANIDPTDPQVFGNDKFARVAAGAISWSGISYGGWGNWNWQLYPKGTYGSPTHIVNTSEVEDIIKRFSIGAIAAYDDHGVRHSIHINNEHCDVNSQRLNVGWRYVTGILGGICLIQFGALCCLLAFANRGIIRDASFFSTAMLLKPVLKLVGDEPGAMTMSGAQVKDHPKLRYRKIRYDYQKGRGGEPNEVMLAMWPKQGRTSSEKWPSGQYW</sequence>
<name>A0ABR3RSQ7_9PLEO</name>
<feature type="region of interest" description="Disordered" evidence="1">
    <location>
        <begin position="1"/>
        <end position="52"/>
    </location>
</feature>
<keyword evidence="2" id="KW-1133">Transmembrane helix</keyword>
<feature type="transmembrane region" description="Helical" evidence="2">
    <location>
        <begin position="110"/>
        <end position="131"/>
    </location>
</feature>
<evidence type="ECO:0000256" key="2">
    <source>
        <dbReference type="SAM" id="Phobius"/>
    </source>
</evidence>
<organism evidence="3 4">
    <name type="scientific">Nothophoma quercina</name>
    <dbReference type="NCBI Taxonomy" id="749835"/>
    <lineage>
        <taxon>Eukaryota</taxon>
        <taxon>Fungi</taxon>
        <taxon>Dikarya</taxon>
        <taxon>Ascomycota</taxon>
        <taxon>Pezizomycotina</taxon>
        <taxon>Dothideomycetes</taxon>
        <taxon>Pleosporomycetidae</taxon>
        <taxon>Pleosporales</taxon>
        <taxon>Pleosporineae</taxon>
        <taxon>Didymellaceae</taxon>
        <taxon>Nothophoma</taxon>
    </lineage>
</organism>
<feature type="compositionally biased region" description="Polar residues" evidence="1">
    <location>
        <begin position="1"/>
        <end position="20"/>
    </location>
</feature>
<feature type="transmembrane region" description="Helical" evidence="2">
    <location>
        <begin position="235"/>
        <end position="261"/>
    </location>
</feature>
<proteinExistence type="predicted"/>
<keyword evidence="4" id="KW-1185">Reference proteome</keyword>
<keyword evidence="2" id="KW-0812">Transmembrane</keyword>
<feature type="transmembrane region" description="Helical" evidence="2">
    <location>
        <begin position="563"/>
        <end position="586"/>
    </location>
</feature>
<dbReference type="EMBL" id="JAKIXB020000006">
    <property type="protein sequence ID" value="KAL1607476.1"/>
    <property type="molecule type" value="Genomic_DNA"/>
</dbReference>
<feature type="transmembrane region" description="Helical" evidence="2">
    <location>
        <begin position="147"/>
        <end position="167"/>
    </location>
</feature>
<evidence type="ECO:0000256" key="1">
    <source>
        <dbReference type="SAM" id="MobiDB-lite"/>
    </source>
</evidence>
<evidence type="ECO:0000313" key="3">
    <source>
        <dbReference type="EMBL" id="KAL1607476.1"/>
    </source>
</evidence>
<reference evidence="3 4" key="1">
    <citation type="submission" date="2024-02" db="EMBL/GenBank/DDBJ databases">
        <title>De novo assembly and annotation of 12 fungi associated with fruit tree decline syndrome in Ontario, Canada.</title>
        <authorList>
            <person name="Sulman M."/>
            <person name="Ellouze W."/>
            <person name="Ilyukhin E."/>
        </authorList>
    </citation>
    <scope>NUCLEOTIDE SEQUENCE [LARGE SCALE GENOMIC DNA]</scope>
    <source>
        <strain evidence="3 4">M97-236</strain>
    </source>
</reference>
<comment type="caution">
    <text evidence="3">The sequence shown here is derived from an EMBL/GenBank/DDBJ whole genome shotgun (WGS) entry which is preliminary data.</text>
</comment>
<dbReference type="Proteomes" id="UP001521222">
    <property type="component" value="Unassembled WGS sequence"/>
</dbReference>
<feature type="compositionally biased region" description="Polar residues" evidence="1">
    <location>
        <begin position="39"/>
        <end position="52"/>
    </location>
</feature>
<accession>A0ABR3RSQ7</accession>
<evidence type="ECO:0000313" key="4">
    <source>
        <dbReference type="Proteomes" id="UP001521222"/>
    </source>
</evidence>
<gene>
    <name evidence="3" type="ORF">SLS59_002444</name>
</gene>
<protein>
    <submittedName>
        <fullName evidence="3">Uncharacterized protein</fullName>
    </submittedName>
</protein>
<keyword evidence="2" id="KW-0472">Membrane</keyword>